<gene>
    <name evidence="5" type="ORF">ACFOUO_04105</name>
</gene>
<keyword evidence="4" id="KW-0479">Metal-binding</keyword>
<dbReference type="InterPro" id="IPR036396">
    <property type="entry name" value="Cyt_P450_sf"/>
</dbReference>
<dbReference type="SUPFAM" id="SSF48264">
    <property type="entry name" value="Cytochrome P450"/>
    <property type="match status" value="1"/>
</dbReference>
<dbReference type="PRINTS" id="PR00385">
    <property type="entry name" value="P450"/>
</dbReference>
<keyword evidence="4" id="KW-0560">Oxidoreductase</keyword>
<accession>A0ABV8JFJ5</accession>
<dbReference type="InterPro" id="IPR002397">
    <property type="entry name" value="Cyt_P450_B"/>
</dbReference>
<evidence type="ECO:0000256" key="4">
    <source>
        <dbReference type="RuleBase" id="RU000461"/>
    </source>
</evidence>
<comment type="similarity">
    <text evidence="1 4">Belongs to the cytochrome P450 family.</text>
</comment>
<dbReference type="CDD" id="cd11032">
    <property type="entry name" value="P450_EryK-like"/>
    <property type="match status" value="1"/>
</dbReference>
<dbReference type="EMBL" id="JBHSAP010000007">
    <property type="protein sequence ID" value="MFC4075986.1"/>
    <property type="molecule type" value="Genomic_DNA"/>
</dbReference>
<sequence length="407" mass="47266">MSVKDPIFIEEVTGLKTKREKFDPYSWYQEMRERNPVYYDPKQQVWNVFLYDDVNRVLSDYHLFTSQKSRVPSGFPRISSASERVRMNEMDPPQQVKIRSLVSKAFTPRALRDWEPRIQTVTEFLLDQLDEQGPMDILEDLAIPLPVTVISDLLGIPSADWKRFKNWSDILFTPGSRETYADLEEKKAQARRELGEYLYPVVQEKRENPQNDIISSLTQAEFEGDKLSDLEIIHFTIGLLAAGNETTTTLIANAFYCFLRDTPGIYQQLRANPEWIPKAIEEVLRYRSPAQIMTRRVKKDTDVFGPVFKEGEHVIAWIGSANWDKKQFSHPEQFDIHRSNNQTHLSFGKGAHFCLGAPLSRLEAKIALTEFVRRYPEISLPRGWELEDCLEEGFNRLSRFPIITAKI</sequence>
<dbReference type="PRINTS" id="PR00359">
    <property type="entry name" value="BP450"/>
</dbReference>
<keyword evidence="4" id="KW-0408">Iron</keyword>
<evidence type="ECO:0000313" key="5">
    <source>
        <dbReference type="EMBL" id="MFC4075986.1"/>
    </source>
</evidence>
<evidence type="ECO:0000313" key="6">
    <source>
        <dbReference type="Proteomes" id="UP001595843"/>
    </source>
</evidence>
<dbReference type="PANTHER" id="PTHR46696:SF1">
    <property type="entry name" value="CYTOCHROME P450 YJIB-RELATED"/>
    <property type="match status" value="1"/>
</dbReference>
<organism evidence="5 6">
    <name type="scientific">Salinithrix halophila</name>
    <dbReference type="NCBI Taxonomy" id="1485204"/>
    <lineage>
        <taxon>Bacteria</taxon>
        <taxon>Bacillati</taxon>
        <taxon>Bacillota</taxon>
        <taxon>Bacilli</taxon>
        <taxon>Bacillales</taxon>
        <taxon>Thermoactinomycetaceae</taxon>
        <taxon>Salinithrix</taxon>
    </lineage>
</organism>
<evidence type="ECO:0000256" key="2">
    <source>
        <dbReference type="ARBA" id="ARBA00022617"/>
    </source>
</evidence>
<evidence type="ECO:0000256" key="1">
    <source>
        <dbReference type="ARBA" id="ARBA00010617"/>
    </source>
</evidence>
<protein>
    <submittedName>
        <fullName evidence="5">Cytochrome P450</fullName>
    </submittedName>
</protein>
<dbReference type="Pfam" id="PF00067">
    <property type="entry name" value="p450"/>
    <property type="match status" value="1"/>
</dbReference>
<comment type="caution">
    <text evidence="5">The sequence shown here is derived from an EMBL/GenBank/DDBJ whole genome shotgun (WGS) entry which is preliminary data.</text>
</comment>
<name>A0ABV8JFJ5_9BACL</name>
<dbReference type="InterPro" id="IPR017972">
    <property type="entry name" value="Cyt_P450_CS"/>
</dbReference>
<keyword evidence="2 4" id="KW-0349">Heme</keyword>
<dbReference type="PANTHER" id="PTHR46696">
    <property type="entry name" value="P450, PUTATIVE (EUROFUNG)-RELATED"/>
    <property type="match status" value="1"/>
</dbReference>
<dbReference type="Gene3D" id="1.10.630.10">
    <property type="entry name" value="Cytochrome P450"/>
    <property type="match status" value="1"/>
</dbReference>
<dbReference type="Proteomes" id="UP001595843">
    <property type="component" value="Unassembled WGS sequence"/>
</dbReference>
<dbReference type="InterPro" id="IPR001128">
    <property type="entry name" value="Cyt_P450"/>
</dbReference>
<proteinExistence type="inferred from homology"/>
<evidence type="ECO:0000256" key="3">
    <source>
        <dbReference type="ARBA" id="ARBA00023033"/>
    </source>
</evidence>
<keyword evidence="3 4" id="KW-0503">Monooxygenase</keyword>
<dbReference type="RefSeq" id="WP_380702413.1">
    <property type="nucleotide sequence ID" value="NZ_JBHSAP010000007.1"/>
</dbReference>
<reference evidence="6" key="1">
    <citation type="journal article" date="2019" name="Int. J. Syst. Evol. Microbiol.">
        <title>The Global Catalogue of Microorganisms (GCM) 10K type strain sequencing project: providing services to taxonomists for standard genome sequencing and annotation.</title>
        <authorList>
            <consortium name="The Broad Institute Genomics Platform"/>
            <consortium name="The Broad Institute Genome Sequencing Center for Infectious Disease"/>
            <person name="Wu L."/>
            <person name="Ma J."/>
        </authorList>
    </citation>
    <scope>NUCLEOTIDE SEQUENCE [LARGE SCALE GENOMIC DNA]</scope>
    <source>
        <strain evidence="6">IBRC-M 10813</strain>
    </source>
</reference>
<dbReference type="PROSITE" id="PS00086">
    <property type="entry name" value="CYTOCHROME_P450"/>
    <property type="match status" value="1"/>
</dbReference>
<keyword evidence="6" id="KW-1185">Reference proteome</keyword>